<name>A0A699GNT7_TANCI</name>
<protein>
    <submittedName>
        <fullName evidence="2">Uncharacterized protein</fullName>
    </submittedName>
</protein>
<gene>
    <name evidence="2" type="ORF">Tci_138570</name>
</gene>
<dbReference type="EMBL" id="BKCJ010030386">
    <property type="protein sequence ID" value="GEV66593.1"/>
    <property type="molecule type" value="Genomic_DNA"/>
</dbReference>
<feature type="coiled-coil region" evidence="1">
    <location>
        <begin position="136"/>
        <end position="170"/>
    </location>
</feature>
<proteinExistence type="predicted"/>
<organism evidence="2">
    <name type="scientific">Tanacetum cinerariifolium</name>
    <name type="common">Dalmatian daisy</name>
    <name type="synonym">Chrysanthemum cinerariifolium</name>
    <dbReference type="NCBI Taxonomy" id="118510"/>
    <lineage>
        <taxon>Eukaryota</taxon>
        <taxon>Viridiplantae</taxon>
        <taxon>Streptophyta</taxon>
        <taxon>Embryophyta</taxon>
        <taxon>Tracheophyta</taxon>
        <taxon>Spermatophyta</taxon>
        <taxon>Magnoliopsida</taxon>
        <taxon>eudicotyledons</taxon>
        <taxon>Gunneridae</taxon>
        <taxon>Pentapetalae</taxon>
        <taxon>asterids</taxon>
        <taxon>campanulids</taxon>
        <taxon>Asterales</taxon>
        <taxon>Asteraceae</taxon>
        <taxon>Asteroideae</taxon>
        <taxon>Anthemideae</taxon>
        <taxon>Anthemidinae</taxon>
        <taxon>Tanacetum</taxon>
    </lineage>
</organism>
<keyword evidence="1" id="KW-0175">Coiled coil</keyword>
<sequence length="282" mass="32262">MSRIAVYCEACATINVVAPQLTTAAALILTTAPNAARRRKGVVIRDPEETATQSTIIHSKAKSKDKGKGILDEVIDQVKRKEKEDNIVMIYQALKRKPQTKAQAKKNIMIYLRNVAGFKMDYFRGISYDDIHPIFEKMFNSNVAFLEKTKEQMKEEYSRALKRLSESQKDKAAKKHKLDEEATPLALKVPVIDYEIYTEHNKPYYKIKRADGTHQLYLSFLTRYSISNLEESKKCSWSSKGQKLEAVRVLWCADYNIHYNTVDLAGKEKISTYKVHSGTNAQ</sequence>
<dbReference type="AlphaFoldDB" id="A0A699GNT7"/>
<accession>A0A699GNT7</accession>
<evidence type="ECO:0000313" key="2">
    <source>
        <dbReference type="EMBL" id="GEV66593.1"/>
    </source>
</evidence>
<evidence type="ECO:0000256" key="1">
    <source>
        <dbReference type="SAM" id="Coils"/>
    </source>
</evidence>
<reference evidence="2" key="1">
    <citation type="journal article" date="2019" name="Sci. Rep.">
        <title>Draft genome of Tanacetum cinerariifolium, the natural source of mosquito coil.</title>
        <authorList>
            <person name="Yamashiro T."/>
            <person name="Shiraishi A."/>
            <person name="Satake H."/>
            <person name="Nakayama K."/>
        </authorList>
    </citation>
    <scope>NUCLEOTIDE SEQUENCE</scope>
</reference>
<comment type="caution">
    <text evidence="2">The sequence shown here is derived from an EMBL/GenBank/DDBJ whole genome shotgun (WGS) entry which is preliminary data.</text>
</comment>